<dbReference type="PANTHER" id="PTHR23514:SF3">
    <property type="entry name" value="BYPASS OF STOP CODON PROTEIN 6"/>
    <property type="match status" value="1"/>
</dbReference>
<evidence type="ECO:0000256" key="6">
    <source>
        <dbReference type="ARBA" id="ARBA00023136"/>
    </source>
</evidence>
<comment type="similarity">
    <text evidence="2">Belongs to the major facilitator superfamily.</text>
</comment>
<keyword evidence="5 7" id="KW-1133">Transmembrane helix</keyword>
<feature type="transmembrane region" description="Helical" evidence="7">
    <location>
        <begin position="247"/>
        <end position="267"/>
    </location>
</feature>
<feature type="transmembrane region" description="Helical" evidence="7">
    <location>
        <begin position="336"/>
        <end position="356"/>
    </location>
</feature>
<feature type="transmembrane region" description="Helical" evidence="7">
    <location>
        <begin position="47"/>
        <end position="70"/>
    </location>
</feature>
<dbReference type="PANTHER" id="PTHR23514">
    <property type="entry name" value="BYPASS OF STOP CODON PROTEIN 6"/>
    <property type="match status" value="1"/>
</dbReference>
<dbReference type="Gene3D" id="1.20.1250.20">
    <property type="entry name" value="MFS general substrate transporter like domains"/>
    <property type="match status" value="2"/>
</dbReference>
<proteinExistence type="inferred from homology"/>
<feature type="transmembrane region" description="Helical" evidence="7">
    <location>
        <begin position="167"/>
        <end position="186"/>
    </location>
</feature>
<dbReference type="GO" id="GO:0012505">
    <property type="term" value="C:endomembrane system"/>
    <property type="evidence" value="ECO:0007669"/>
    <property type="project" value="UniProtKB-SubCell"/>
</dbReference>
<dbReference type="EMBL" id="CAFBPJ010000180">
    <property type="protein sequence ID" value="CAB5027293.1"/>
    <property type="molecule type" value="Genomic_DNA"/>
</dbReference>
<evidence type="ECO:0000313" key="8">
    <source>
        <dbReference type="EMBL" id="CAB5027293.1"/>
    </source>
</evidence>
<feature type="transmembrane region" description="Helical" evidence="7">
    <location>
        <begin position="141"/>
        <end position="161"/>
    </location>
</feature>
<feature type="transmembrane region" description="Helical" evidence="7">
    <location>
        <begin position="362"/>
        <end position="384"/>
    </location>
</feature>
<protein>
    <submittedName>
        <fullName evidence="8">Unannotated protein</fullName>
    </submittedName>
</protein>
<evidence type="ECO:0000256" key="4">
    <source>
        <dbReference type="ARBA" id="ARBA00022692"/>
    </source>
</evidence>
<evidence type="ECO:0000256" key="7">
    <source>
        <dbReference type="SAM" id="Phobius"/>
    </source>
</evidence>
<dbReference type="AlphaFoldDB" id="A0A6J7REL5"/>
<comment type="subcellular location">
    <subcellularLocation>
        <location evidence="1">Endomembrane system</location>
        <topology evidence="1">Multi-pass membrane protein</topology>
    </subcellularLocation>
</comment>
<feature type="transmembrane region" description="Helical" evidence="7">
    <location>
        <begin position="279"/>
        <end position="297"/>
    </location>
</feature>
<feature type="transmembrane region" description="Helical" evidence="7">
    <location>
        <begin position="21"/>
        <end position="41"/>
    </location>
</feature>
<organism evidence="8">
    <name type="scientific">freshwater metagenome</name>
    <dbReference type="NCBI Taxonomy" id="449393"/>
    <lineage>
        <taxon>unclassified sequences</taxon>
        <taxon>metagenomes</taxon>
        <taxon>ecological metagenomes</taxon>
    </lineage>
</organism>
<evidence type="ECO:0000256" key="5">
    <source>
        <dbReference type="ARBA" id="ARBA00022989"/>
    </source>
</evidence>
<evidence type="ECO:0000256" key="3">
    <source>
        <dbReference type="ARBA" id="ARBA00022448"/>
    </source>
</evidence>
<keyword evidence="3" id="KW-0813">Transport</keyword>
<feature type="transmembrane region" description="Helical" evidence="7">
    <location>
        <begin position="303"/>
        <end position="327"/>
    </location>
</feature>
<dbReference type="Pfam" id="PF07690">
    <property type="entry name" value="MFS_1"/>
    <property type="match status" value="1"/>
</dbReference>
<gene>
    <name evidence="8" type="ORF">UFOPK4092_01312</name>
</gene>
<evidence type="ECO:0000256" key="1">
    <source>
        <dbReference type="ARBA" id="ARBA00004127"/>
    </source>
</evidence>
<dbReference type="GO" id="GO:0022857">
    <property type="term" value="F:transmembrane transporter activity"/>
    <property type="evidence" value="ECO:0007669"/>
    <property type="project" value="InterPro"/>
</dbReference>
<evidence type="ECO:0000256" key="2">
    <source>
        <dbReference type="ARBA" id="ARBA00008335"/>
    </source>
</evidence>
<feature type="transmembrane region" description="Helical" evidence="7">
    <location>
        <begin position="212"/>
        <end position="235"/>
    </location>
</feature>
<name>A0A6J7REL5_9ZZZZ</name>
<feature type="transmembrane region" description="Helical" evidence="7">
    <location>
        <begin position="108"/>
        <end position="129"/>
    </location>
</feature>
<dbReference type="GO" id="GO:0016020">
    <property type="term" value="C:membrane"/>
    <property type="evidence" value="ECO:0007669"/>
    <property type="project" value="TreeGrafter"/>
</dbReference>
<keyword evidence="6 7" id="KW-0472">Membrane</keyword>
<dbReference type="InterPro" id="IPR011701">
    <property type="entry name" value="MFS"/>
</dbReference>
<dbReference type="SUPFAM" id="SSF103473">
    <property type="entry name" value="MFS general substrate transporter"/>
    <property type="match status" value="1"/>
</dbReference>
<dbReference type="InterPro" id="IPR036259">
    <property type="entry name" value="MFS_trans_sf"/>
</dbReference>
<keyword evidence="4 7" id="KW-0812">Transmembrane</keyword>
<sequence>MSLAVTTTHTPVRDRVTWISYIQISFFAWFMYSFGATQALLRDEQGTGLVVASLHGTFLSIGGLLAALIVAKVMLRYGRGRILRVGSIGIILGILVLTWPGAGIGVTFVGVFIAGYFGTFIIATANAFLLDHEGAAGPAALTEANAIACFAGLIGPLIVGVGAATFLGWRAGMYMGVIALIAVEIWRGRNISAFGEPPEVVARVEHAKIPRAFWWSWSLLVCVTATEFSLTFWGADLLRERCGFGPAAAAASLASVVGGMFIGRAFGSRLARVFKTESILRVAIICAMASFAIAWSFTWWPVVIFGLFLTGLSISVHWPLCVSRAVVASDGLTDRAAGLAAVAASVASGLAPFLLGELSLSLGFHLAFLIVPVFLICGLAILLIKPVREISATT</sequence>
<dbReference type="InterPro" id="IPR051788">
    <property type="entry name" value="MFS_Transporter"/>
</dbReference>
<feature type="transmembrane region" description="Helical" evidence="7">
    <location>
        <begin position="82"/>
        <end position="102"/>
    </location>
</feature>
<reference evidence="8" key="1">
    <citation type="submission" date="2020-05" db="EMBL/GenBank/DDBJ databases">
        <authorList>
            <person name="Chiriac C."/>
            <person name="Salcher M."/>
            <person name="Ghai R."/>
            <person name="Kavagutti S V."/>
        </authorList>
    </citation>
    <scope>NUCLEOTIDE SEQUENCE</scope>
</reference>
<accession>A0A6J7REL5</accession>